<feature type="region of interest" description="Disordered" evidence="1">
    <location>
        <begin position="225"/>
        <end position="244"/>
    </location>
</feature>
<dbReference type="Proteomes" id="UP000663814">
    <property type="component" value="Unassembled WGS sequence"/>
</dbReference>
<organism evidence="3 4">
    <name type="scientific">Rheinheimera maricola</name>
    <dbReference type="NCBI Taxonomy" id="2793282"/>
    <lineage>
        <taxon>Bacteria</taxon>
        <taxon>Pseudomonadati</taxon>
        <taxon>Pseudomonadota</taxon>
        <taxon>Gammaproteobacteria</taxon>
        <taxon>Chromatiales</taxon>
        <taxon>Chromatiaceae</taxon>
        <taxon>Rheinheimera</taxon>
    </lineage>
</organism>
<reference evidence="3 4" key="1">
    <citation type="submission" date="2021-08" db="EMBL/GenBank/DDBJ databases">
        <title>Rheinheimera aquimaris sp. nov., isolated from seawater of the East Sea in Korea.</title>
        <authorList>
            <person name="Kim K.H."/>
            <person name="Wenting R."/>
            <person name="Kim K.R."/>
            <person name="Jeon C.O."/>
        </authorList>
    </citation>
    <scope>NUCLEOTIDE SEQUENCE [LARGE SCALE GENOMIC DNA]</scope>
    <source>
        <strain evidence="3 4">MA-13</strain>
    </source>
</reference>
<keyword evidence="3" id="KW-0966">Cell projection</keyword>
<evidence type="ECO:0000259" key="2">
    <source>
        <dbReference type="Pfam" id="PF02120"/>
    </source>
</evidence>
<evidence type="ECO:0000313" key="3">
    <source>
        <dbReference type="EMBL" id="MBZ9610258.1"/>
    </source>
</evidence>
<comment type="caution">
    <text evidence="3">The sequence shown here is derived from an EMBL/GenBank/DDBJ whole genome shotgun (WGS) entry which is preliminary data.</text>
</comment>
<evidence type="ECO:0000256" key="1">
    <source>
        <dbReference type="SAM" id="MobiDB-lite"/>
    </source>
</evidence>
<keyword evidence="4" id="KW-1185">Reference proteome</keyword>
<keyword evidence="3" id="KW-0282">Flagellum</keyword>
<feature type="domain" description="Flagellar hook-length control protein-like C-terminal" evidence="2">
    <location>
        <begin position="660"/>
        <end position="735"/>
    </location>
</feature>
<sequence length="753" mass="81088">MNPINLDKLLQLSPAQKADTAQLKLIVAQVYQAQVQQLSSGSFSLKLPTAGGALSIALPASLPADMRGAVQVQLQPANNGQLHLTLQGVTQSLKLPLTPAQTSQLLTTVLTSDVFVDPQEITISRLATANANLLQIPVSLLRQPQGITMRLPDGSLQPLSAATQLAITQQLAQSEQAMPATGLRAMLQLQSTMSPLSIQLTLLRPVLSEGSQSLLRTQPTEPVLFNRPSQPGQPAQADTTQATAAKAGTAQIGTVQTNKAQTGIAQQAPQAGKLAEPGNIIRPQTINTPAQPGATANRLQTTTPLAEAGTVPRQQPLPKSVAVKAITLPKAEQSQLLQKLVQLFNQQAQNTTQAAASKALTDPQQVTIRQILSNIMPAAQLPSGTHQLQLQSHAQQWQLLLTTIPRQINMTVSPAAFNKPLQLMPTTTTVSLSTSVQSQSPSILPQTAGAIDARQTPETLQVTLQGPLQAPQRTSANSTPHQPLPVLQQAWRNLLPLLPQQADPLASLPQLPEPVQRILQLIRHSQPSVNKGLSPQQLTSQLNSLLQFQPLQPAATIQTSGGALAVAIQLLLGHLLQKPQAASAAPANKPLAQLVSQLEPAQASSLLRQLAGHSSKLQHSQLATLDSPQQQQLLLQLPLQQGEHSVFSQIMLEQREADGKTDNEKQTLWQLTLKFDLRRLGQLMVVARLQHQQLQLQFYTEQQHTQQLAQRFLPLLKDRCRVQGLEVTQAECTLGKIPDSILPRANSLLALKV</sequence>
<proteinExistence type="predicted"/>
<gene>
    <name evidence="3" type="ORF">I4W93_001485</name>
</gene>
<accession>A0ABS7X6B2</accession>
<dbReference type="RefSeq" id="WP_205310199.1">
    <property type="nucleotide sequence ID" value="NZ_JAERPS020000001.1"/>
</dbReference>
<dbReference type="EMBL" id="JAERPS020000001">
    <property type="protein sequence ID" value="MBZ9610258.1"/>
    <property type="molecule type" value="Genomic_DNA"/>
</dbReference>
<keyword evidence="3" id="KW-0969">Cilium</keyword>
<feature type="compositionally biased region" description="Low complexity" evidence="1">
    <location>
        <begin position="230"/>
        <end position="244"/>
    </location>
</feature>
<protein>
    <submittedName>
        <fullName evidence="3">Flagellar hook-length control protein FliK</fullName>
    </submittedName>
</protein>
<dbReference type="Pfam" id="PF02120">
    <property type="entry name" value="Flg_hook"/>
    <property type="match status" value="1"/>
</dbReference>
<dbReference type="InterPro" id="IPR021136">
    <property type="entry name" value="Flagellar_hook_control-like_C"/>
</dbReference>
<name>A0ABS7X6B2_9GAMM</name>
<evidence type="ECO:0000313" key="4">
    <source>
        <dbReference type="Proteomes" id="UP000663814"/>
    </source>
</evidence>